<keyword evidence="2" id="KW-1185">Reference proteome</keyword>
<dbReference type="InterPro" id="IPR035986">
    <property type="entry name" value="PKD_dom_sf"/>
</dbReference>
<dbReference type="InterPro" id="IPR013783">
    <property type="entry name" value="Ig-like_fold"/>
</dbReference>
<dbReference type="AlphaFoldDB" id="A0A6P1VUL6"/>
<proteinExistence type="predicted"/>
<evidence type="ECO:0000313" key="2">
    <source>
        <dbReference type="Proteomes" id="UP000464577"/>
    </source>
</evidence>
<dbReference type="NCBIfam" id="TIGR04131">
    <property type="entry name" value="Bac_Flav_CTERM"/>
    <property type="match status" value="1"/>
</dbReference>
<dbReference type="EMBL" id="CP045997">
    <property type="protein sequence ID" value="QHV95782.1"/>
    <property type="molecule type" value="Genomic_DNA"/>
</dbReference>
<dbReference type="CDD" id="cd00146">
    <property type="entry name" value="PKD"/>
    <property type="match status" value="1"/>
</dbReference>
<reference evidence="1 2" key="1">
    <citation type="submission" date="2019-11" db="EMBL/GenBank/DDBJ databases">
        <title>Spirosoma endbachense sp. nov., isolated from a natural salt meadow.</title>
        <authorList>
            <person name="Rojas J."/>
            <person name="Ambika Manirajan B."/>
            <person name="Ratering S."/>
            <person name="Suarez C."/>
            <person name="Geissler-Plaum R."/>
            <person name="Schnell S."/>
        </authorList>
    </citation>
    <scope>NUCLEOTIDE SEQUENCE [LARGE SCALE GENOMIC DNA]</scope>
    <source>
        <strain evidence="1 2">I-24</strain>
    </source>
</reference>
<dbReference type="Pfam" id="PF13585">
    <property type="entry name" value="CHU_C"/>
    <property type="match status" value="1"/>
</dbReference>
<evidence type="ECO:0000313" key="1">
    <source>
        <dbReference type="EMBL" id="QHV95782.1"/>
    </source>
</evidence>
<protein>
    <submittedName>
        <fullName evidence="1">T9SS type B sorting domain-containing protein</fullName>
    </submittedName>
</protein>
<dbReference type="InterPro" id="IPR026341">
    <property type="entry name" value="T9SS_type_B"/>
</dbReference>
<dbReference type="Proteomes" id="UP000464577">
    <property type="component" value="Chromosome"/>
</dbReference>
<accession>A0A6P1VUL6</accession>
<gene>
    <name evidence="1" type="ORF">GJR95_12515</name>
</gene>
<sequence length="461" mass="49594">MNRFLRLGGVLAVLFSWLLPTYHLWGMHADVTTTLAAPGGWGDCKSGYAQSVVVQAYGPIKLERPAKTSLCPGSDAIVLKAPELPATYTWYWNGSAISGLNANTQVVSQPGSYYARVRDKSTGLETNTDTITLSKAINPTATLSAANSTGTFCERDSLQLTAGGGLSYQWFLNDREIIGPHGPTFKAKQAGRYSATVTDANGCHANSDPLTITVQARPKPAIDSIPPVCGIDASAISLRASPPGGTFSGPGVSGSSFDPKLAGFGVHTISYLSPPANGCSGENDQRLIRVNPLPTVQLPEQIETSPQGIFTLEPIVTGTGPFSYQWRPAIWLNNSTQPVVKVIFPRQDTTYIVRVRDVFGCVAEGSIRIIVRSKASIPDAFTPNGDQINDTWKLPGIETYPKAQMTVLNRWGEVVFRSQDGYITPFDGRYNGEPLPTGVYLYILKLSPDAEPLRGSVVLAR</sequence>
<dbReference type="RefSeq" id="WP_162386191.1">
    <property type="nucleotide sequence ID" value="NZ_CP045997.1"/>
</dbReference>
<name>A0A6P1VUL6_9BACT</name>
<dbReference type="SUPFAM" id="SSF49299">
    <property type="entry name" value="PKD domain"/>
    <property type="match status" value="1"/>
</dbReference>
<dbReference type="Gene3D" id="2.60.40.10">
    <property type="entry name" value="Immunoglobulins"/>
    <property type="match status" value="1"/>
</dbReference>
<organism evidence="1 2">
    <name type="scientific">Spirosoma endbachense</name>
    <dbReference type="NCBI Taxonomy" id="2666025"/>
    <lineage>
        <taxon>Bacteria</taxon>
        <taxon>Pseudomonadati</taxon>
        <taxon>Bacteroidota</taxon>
        <taxon>Cytophagia</taxon>
        <taxon>Cytophagales</taxon>
        <taxon>Cytophagaceae</taxon>
        <taxon>Spirosoma</taxon>
    </lineage>
</organism>
<dbReference type="KEGG" id="senf:GJR95_12515"/>